<feature type="region of interest" description="Disordered" evidence="2">
    <location>
        <begin position="145"/>
        <end position="195"/>
    </location>
</feature>
<feature type="compositionally biased region" description="Basic and acidic residues" evidence="2">
    <location>
        <begin position="167"/>
        <end position="185"/>
    </location>
</feature>
<evidence type="ECO:0000313" key="4">
    <source>
        <dbReference type="EMBL" id="PON50599.1"/>
    </source>
</evidence>
<dbReference type="InterPro" id="IPR001878">
    <property type="entry name" value="Znf_CCHC"/>
</dbReference>
<dbReference type="GO" id="GO:0008270">
    <property type="term" value="F:zinc ion binding"/>
    <property type="evidence" value="ECO:0007669"/>
    <property type="project" value="UniProtKB-KW"/>
</dbReference>
<feature type="region of interest" description="Disordered" evidence="2">
    <location>
        <begin position="84"/>
        <end position="129"/>
    </location>
</feature>
<evidence type="ECO:0000313" key="5">
    <source>
        <dbReference type="Proteomes" id="UP000237000"/>
    </source>
</evidence>
<dbReference type="Proteomes" id="UP000237000">
    <property type="component" value="Unassembled WGS sequence"/>
</dbReference>
<evidence type="ECO:0000256" key="2">
    <source>
        <dbReference type="SAM" id="MobiDB-lite"/>
    </source>
</evidence>
<comment type="caution">
    <text evidence="4">The sequence shown here is derived from an EMBL/GenBank/DDBJ whole genome shotgun (WGS) entry which is preliminary data.</text>
</comment>
<gene>
    <name evidence="4" type="ORF">TorRG33x02_313890</name>
</gene>
<name>A0A2P5BP79_TREOI</name>
<dbReference type="InterPro" id="IPR040256">
    <property type="entry name" value="At4g02000-like"/>
</dbReference>
<dbReference type="PANTHER" id="PTHR31286">
    <property type="entry name" value="GLYCINE-RICH CELL WALL STRUCTURAL PROTEIN 1.8-LIKE"/>
    <property type="match status" value="1"/>
</dbReference>
<reference evidence="5" key="1">
    <citation type="submission" date="2016-06" db="EMBL/GenBank/DDBJ databases">
        <title>Parallel loss of symbiosis genes in relatives of nitrogen-fixing non-legume Parasponia.</title>
        <authorList>
            <person name="Van Velzen R."/>
            <person name="Holmer R."/>
            <person name="Bu F."/>
            <person name="Rutten L."/>
            <person name="Van Zeijl A."/>
            <person name="Liu W."/>
            <person name="Santuari L."/>
            <person name="Cao Q."/>
            <person name="Sharma T."/>
            <person name="Shen D."/>
            <person name="Roswanjaya Y."/>
            <person name="Wardhani T."/>
            <person name="Kalhor M.S."/>
            <person name="Jansen J."/>
            <person name="Van den Hoogen J."/>
            <person name="Gungor B."/>
            <person name="Hartog M."/>
            <person name="Hontelez J."/>
            <person name="Verver J."/>
            <person name="Yang W.-C."/>
            <person name="Schijlen E."/>
            <person name="Repin R."/>
            <person name="Schilthuizen M."/>
            <person name="Schranz E."/>
            <person name="Heidstra R."/>
            <person name="Miyata K."/>
            <person name="Fedorova E."/>
            <person name="Kohlen W."/>
            <person name="Bisseling T."/>
            <person name="Smit S."/>
            <person name="Geurts R."/>
        </authorList>
    </citation>
    <scope>NUCLEOTIDE SEQUENCE [LARGE SCALE GENOMIC DNA]</scope>
    <source>
        <strain evidence="5">cv. RG33-2</strain>
    </source>
</reference>
<evidence type="ECO:0000259" key="3">
    <source>
        <dbReference type="PROSITE" id="PS50158"/>
    </source>
</evidence>
<keyword evidence="1" id="KW-0862">Zinc</keyword>
<dbReference type="OrthoDB" id="1707487at2759"/>
<evidence type="ECO:0000256" key="1">
    <source>
        <dbReference type="PROSITE-ProRule" id="PRU00047"/>
    </source>
</evidence>
<protein>
    <submittedName>
        <fullName evidence="4">Zinc finger, CCHC-type</fullName>
    </submittedName>
</protein>
<dbReference type="AlphaFoldDB" id="A0A2P5BP79"/>
<dbReference type="PANTHER" id="PTHR31286:SF167">
    <property type="entry name" value="OS09G0268800 PROTEIN"/>
    <property type="match status" value="1"/>
</dbReference>
<keyword evidence="5" id="KW-1185">Reference proteome</keyword>
<dbReference type="GO" id="GO:0003676">
    <property type="term" value="F:nucleic acid binding"/>
    <property type="evidence" value="ECO:0007669"/>
    <property type="project" value="InterPro"/>
</dbReference>
<dbReference type="PROSITE" id="PS50158">
    <property type="entry name" value="ZF_CCHC"/>
    <property type="match status" value="1"/>
</dbReference>
<proteinExistence type="predicted"/>
<dbReference type="EMBL" id="JXTC01000484">
    <property type="protein sequence ID" value="PON50599.1"/>
    <property type="molecule type" value="Genomic_DNA"/>
</dbReference>
<sequence>MRARITIDVTKPLCRGLRVFTNEVVGSVSIPVQYEFLPEFCFRCSIIGHKLRECPKEETLDTNGCPVKHRFGDWLRAMNIKQWRRERRDQKKGHQWSDHNSPMRSSGNRGGTNNGGLDEMGATLNSDNEIDRGAMAETRKRWDYSTDNSLGNFTDGEDAIGSNKRNTRGDLRAQQDTDRVPHLDRPGSLFLTQKR</sequence>
<feature type="compositionally biased region" description="Basic residues" evidence="2">
    <location>
        <begin position="84"/>
        <end position="94"/>
    </location>
</feature>
<dbReference type="InterPro" id="IPR025836">
    <property type="entry name" value="Zn_knuckle_CX2CX4HX4C"/>
</dbReference>
<dbReference type="Pfam" id="PF14392">
    <property type="entry name" value="zf-CCHC_4"/>
    <property type="match status" value="1"/>
</dbReference>
<dbReference type="InParanoid" id="A0A2P5BP79"/>
<feature type="domain" description="CCHC-type" evidence="3">
    <location>
        <begin position="41"/>
        <end position="56"/>
    </location>
</feature>
<organism evidence="4 5">
    <name type="scientific">Trema orientale</name>
    <name type="common">Charcoal tree</name>
    <name type="synonym">Celtis orientalis</name>
    <dbReference type="NCBI Taxonomy" id="63057"/>
    <lineage>
        <taxon>Eukaryota</taxon>
        <taxon>Viridiplantae</taxon>
        <taxon>Streptophyta</taxon>
        <taxon>Embryophyta</taxon>
        <taxon>Tracheophyta</taxon>
        <taxon>Spermatophyta</taxon>
        <taxon>Magnoliopsida</taxon>
        <taxon>eudicotyledons</taxon>
        <taxon>Gunneridae</taxon>
        <taxon>Pentapetalae</taxon>
        <taxon>rosids</taxon>
        <taxon>fabids</taxon>
        <taxon>Rosales</taxon>
        <taxon>Cannabaceae</taxon>
        <taxon>Trema</taxon>
    </lineage>
</organism>
<keyword evidence="1" id="KW-0479">Metal-binding</keyword>
<accession>A0A2P5BP79</accession>
<keyword evidence="1" id="KW-0863">Zinc-finger</keyword>